<reference evidence="2" key="2">
    <citation type="submission" date="2023-06" db="EMBL/GenBank/DDBJ databases">
        <authorList>
            <person name="Swenson N.G."/>
            <person name="Wegrzyn J.L."/>
            <person name="Mcevoy S.L."/>
        </authorList>
    </citation>
    <scope>NUCLEOTIDE SEQUENCE</scope>
    <source>
        <strain evidence="2">NS2018</strain>
        <tissue evidence="2">Leaf</tissue>
    </source>
</reference>
<keyword evidence="3" id="KW-1185">Reference proteome</keyword>
<proteinExistence type="predicted"/>
<evidence type="ECO:0000313" key="2">
    <source>
        <dbReference type="EMBL" id="KAK0601002.1"/>
    </source>
</evidence>
<dbReference type="EMBL" id="JAUESC010000003">
    <property type="protein sequence ID" value="KAK0601002.1"/>
    <property type="molecule type" value="Genomic_DNA"/>
</dbReference>
<dbReference type="AlphaFoldDB" id="A0AA39W1J4"/>
<comment type="caution">
    <text evidence="2">The sequence shown here is derived from an EMBL/GenBank/DDBJ whole genome shotgun (WGS) entry which is preliminary data.</text>
</comment>
<reference evidence="2" key="1">
    <citation type="journal article" date="2022" name="Plant J.">
        <title>Strategies of tolerance reflected in two North American maple genomes.</title>
        <authorList>
            <person name="McEvoy S.L."/>
            <person name="Sezen U.U."/>
            <person name="Trouern-Trend A."/>
            <person name="McMahon S.M."/>
            <person name="Schaberg P.G."/>
            <person name="Yang J."/>
            <person name="Wegrzyn J.L."/>
            <person name="Swenson N.G."/>
        </authorList>
    </citation>
    <scope>NUCLEOTIDE SEQUENCE</scope>
    <source>
        <strain evidence="2">NS2018</strain>
    </source>
</reference>
<organism evidence="2 3">
    <name type="scientific">Acer saccharum</name>
    <name type="common">Sugar maple</name>
    <dbReference type="NCBI Taxonomy" id="4024"/>
    <lineage>
        <taxon>Eukaryota</taxon>
        <taxon>Viridiplantae</taxon>
        <taxon>Streptophyta</taxon>
        <taxon>Embryophyta</taxon>
        <taxon>Tracheophyta</taxon>
        <taxon>Spermatophyta</taxon>
        <taxon>Magnoliopsida</taxon>
        <taxon>eudicotyledons</taxon>
        <taxon>Gunneridae</taxon>
        <taxon>Pentapetalae</taxon>
        <taxon>rosids</taxon>
        <taxon>malvids</taxon>
        <taxon>Sapindales</taxon>
        <taxon>Sapindaceae</taxon>
        <taxon>Hippocastanoideae</taxon>
        <taxon>Acereae</taxon>
        <taxon>Acer</taxon>
    </lineage>
</organism>
<accession>A0AA39W1J4</accession>
<dbReference type="Proteomes" id="UP001168877">
    <property type="component" value="Unassembled WGS sequence"/>
</dbReference>
<gene>
    <name evidence="2" type="ORF">LWI29_020410</name>
</gene>
<feature type="region of interest" description="Disordered" evidence="1">
    <location>
        <begin position="12"/>
        <end position="35"/>
    </location>
</feature>
<sequence>MLADGGGGCHFYDPGRCRLAQPPPPPKDTINPRRPPLDFHFPNKLSLSPSLDLFKRILLSGSSNSRVYYILQLLQSSGG</sequence>
<evidence type="ECO:0000313" key="3">
    <source>
        <dbReference type="Proteomes" id="UP001168877"/>
    </source>
</evidence>
<name>A0AA39W1J4_ACESA</name>
<protein>
    <submittedName>
        <fullName evidence="2">Uncharacterized protein</fullName>
    </submittedName>
</protein>
<evidence type="ECO:0000256" key="1">
    <source>
        <dbReference type="SAM" id="MobiDB-lite"/>
    </source>
</evidence>